<name>A7RXS2_NEMVE</name>
<accession>A7RXS2</accession>
<dbReference type="AlphaFoldDB" id="A7RXS2"/>
<dbReference type="PANTHER" id="PTHR34444:SF3">
    <property type="match status" value="1"/>
</dbReference>
<sequence length="126" mass="14501">MGDYPGDGYKMSGYGLKTYNPEEERGQWLETCKHDRVSTYDRINTVALGYNQKLHRDDREHAKSRGLRVNDEETAVRVPVLSSSVYGHPARRPLEFQDRTHVRVELCKKDFLRLGGTDIGNNPNLH</sequence>
<dbReference type="PANTHER" id="PTHR34444">
    <property type="entry name" value="LOC361192"/>
    <property type="match status" value="1"/>
</dbReference>
<dbReference type="InterPro" id="IPR027901">
    <property type="entry name" value="CFAP90"/>
</dbReference>
<keyword evidence="2" id="KW-1185">Reference proteome</keyword>
<evidence type="ECO:0000313" key="1">
    <source>
        <dbReference type="EMBL" id="EDO43713.1"/>
    </source>
</evidence>
<dbReference type="STRING" id="45351.A7RXS2"/>
<evidence type="ECO:0000313" key="2">
    <source>
        <dbReference type="Proteomes" id="UP000001593"/>
    </source>
</evidence>
<dbReference type="OMA" id="QWLETCK"/>
<protein>
    <submittedName>
        <fullName evidence="1">Uncharacterized protein</fullName>
    </submittedName>
</protein>
<dbReference type="Pfam" id="PF15074">
    <property type="entry name" value="CFAP90"/>
    <property type="match status" value="1"/>
</dbReference>
<dbReference type="PhylomeDB" id="A7RXS2"/>
<dbReference type="Proteomes" id="UP000001593">
    <property type="component" value="Unassembled WGS sequence"/>
</dbReference>
<dbReference type="EMBL" id="DS469551">
    <property type="protein sequence ID" value="EDO43713.1"/>
    <property type="molecule type" value="Genomic_DNA"/>
</dbReference>
<dbReference type="HOGENOM" id="CLU_127177_0_0_1"/>
<dbReference type="InParanoid" id="A7RXS2"/>
<reference evidence="1 2" key="1">
    <citation type="journal article" date="2007" name="Science">
        <title>Sea anemone genome reveals ancestral eumetazoan gene repertoire and genomic organization.</title>
        <authorList>
            <person name="Putnam N.H."/>
            <person name="Srivastava M."/>
            <person name="Hellsten U."/>
            <person name="Dirks B."/>
            <person name="Chapman J."/>
            <person name="Salamov A."/>
            <person name="Terry A."/>
            <person name="Shapiro H."/>
            <person name="Lindquist E."/>
            <person name="Kapitonov V.V."/>
            <person name="Jurka J."/>
            <person name="Genikhovich G."/>
            <person name="Grigoriev I.V."/>
            <person name="Lucas S.M."/>
            <person name="Steele R.E."/>
            <person name="Finnerty J.R."/>
            <person name="Technau U."/>
            <person name="Martindale M.Q."/>
            <person name="Rokhsar D.S."/>
        </authorList>
    </citation>
    <scope>NUCLEOTIDE SEQUENCE [LARGE SCALE GENOMIC DNA]</scope>
    <source>
        <strain evidence="2">CH2 X CH6</strain>
    </source>
</reference>
<proteinExistence type="predicted"/>
<gene>
    <name evidence="1" type="ORF">NEMVEDRAFT_v1g203716</name>
</gene>
<dbReference type="eggNOG" id="ENOG502S3H1">
    <property type="taxonomic scope" value="Eukaryota"/>
</dbReference>
<organism evidence="1 2">
    <name type="scientific">Nematostella vectensis</name>
    <name type="common">Starlet sea anemone</name>
    <dbReference type="NCBI Taxonomy" id="45351"/>
    <lineage>
        <taxon>Eukaryota</taxon>
        <taxon>Metazoa</taxon>
        <taxon>Cnidaria</taxon>
        <taxon>Anthozoa</taxon>
        <taxon>Hexacorallia</taxon>
        <taxon>Actiniaria</taxon>
        <taxon>Edwardsiidae</taxon>
        <taxon>Nematostella</taxon>
    </lineage>
</organism>